<keyword evidence="1" id="KW-0805">Transcription regulation</keyword>
<dbReference type="Gene3D" id="1.10.10.60">
    <property type="entry name" value="Homeodomain-like"/>
    <property type="match status" value="1"/>
</dbReference>
<evidence type="ECO:0000259" key="5">
    <source>
        <dbReference type="PROSITE" id="PS50977"/>
    </source>
</evidence>
<evidence type="ECO:0000313" key="7">
    <source>
        <dbReference type="Proteomes" id="UP000617531"/>
    </source>
</evidence>
<evidence type="ECO:0000256" key="3">
    <source>
        <dbReference type="ARBA" id="ARBA00023163"/>
    </source>
</evidence>
<reference evidence="6" key="2">
    <citation type="submission" date="2020-09" db="EMBL/GenBank/DDBJ databases">
        <authorList>
            <person name="Sun Q."/>
            <person name="Zhou Y."/>
        </authorList>
    </citation>
    <scope>NUCLEOTIDE SEQUENCE</scope>
    <source>
        <strain evidence="6">CGMCC 1.16548</strain>
    </source>
</reference>
<reference evidence="6" key="1">
    <citation type="journal article" date="2014" name="Int. J. Syst. Evol. Microbiol.">
        <title>Complete genome sequence of Corynebacterium casei LMG S-19264T (=DSM 44701T), isolated from a smear-ripened cheese.</title>
        <authorList>
            <consortium name="US DOE Joint Genome Institute (JGI-PGF)"/>
            <person name="Walter F."/>
            <person name="Albersmeier A."/>
            <person name="Kalinowski J."/>
            <person name="Ruckert C."/>
        </authorList>
    </citation>
    <scope>NUCLEOTIDE SEQUENCE</scope>
    <source>
        <strain evidence="6">CGMCC 1.16548</strain>
    </source>
</reference>
<protein>
    <recommendedName>
        <fullName evidence="5">HTH tetR-type domain-containing protein</fullName>
    </recommendedName>
</protein>
<dbReference type="EMBL" id="BNAI01000003">
    <property type="protein sequence ID" value="GHF18916.1"/>
    <property type="molecule type" value="Genomic_DNA"/>
</dbReference>
<dbReference type="PANTHER" id="PTHR30055">
    <property type="entry name" value="HTH-TYPE TRANSCRIPTIONAL REGULATOR RUTR"/>
    <property type="match status" value="1"/>
</dbReference>
<dbReference type="Gene3D" id="1.10.357.10">
    <property type="entry name" value="Tetracycline Repressor, domain 2"/>
    <property type="match status" value="1"/>
</dbReference>
<evidence type="ECO:0000256" key="4">
    <source>
        <dbReference type="PROSITE-ProRule" id="PRU00335"/>
    </source>
</evidence>
<dbReference type="GO" id="GO:0003700">
    <property type="term" value="F:DNA-binding transcription factor activity"/>
    <property type="evidence" value="ECO:0007669"/>
    <property type="project" value="TreeGrafter"/>
</dbReference>
<dbReference type="PROSITE" id="PS50977">
    <property type="entry name" value="HTH_TETR_2"/>
    <property type="match status" value="1"/>
</dbReference>
<dbReference type="Proteomes" id="UP000617531">
    <property type="component" value="Unassembled WGS sequence"/>
</dbReference>
<keyword evidence="2 4" id="KW-0238">DNA-binding</keyword>
<evidence type="ECO:0000313" key="6">
    <source>
        <dbReference type="EMBL" id="GHF18916.1"/>
    </source>
</evidence>
<gene>
    <name evidence="6" type="ORF">GCM10011600_19840</name>
</gene>
<dbReference type="RefSeq" id="WP_191283321.1">
    <property type="nucleotide sequence ID" value="NZ_BNAI01000003.1"/>
</dbReference>
<feature type="domain" description="HTH tetR-type" evidence="5">
    <location>
        <begin position="16"/>
        <end position="76"/>
    </location>
</feature>
<dbReference type="InterPro" id="IPR001647">
    <property type="entry name" value="HTH_TetR"/>
</dbReference>
<accession>A0A8J3GRH9</accession>
<keyword evidence="3" id="KW-0804">Transcription</keyword>
<dbReference type="PANTHER" id="PTHR30055:SF234">
    <property type="entry name" value="HTH-TYPE TRANSCRIPTIONAL REGULATOR BETI"/>
    <property type="match status" value="1"/>
</dbReference>
<dbReference type="InterPro" id="IPR009057">
    <property type="entry name" value="Homeodomain-like_sf"/>
</dbReference>
<organism evidence="6 7">
    <name type="scientific">Pseudolysinimonas yzui</name>
    <dbReference type="NCBI Taxonomy" id="2708254"/>
    <lineage>
        <taxon>Bacteria</taxon>
        <taxon>Bacillati</taxon>
        <taxon>Actinomycetota</taxon>
        <taxon>Actinomycetes</taxon>
        <taxon>Micrococcales</taxon>
        <taxon>Microbacteriaceae</taxon>
        <taxon>Pseudolysinimonas</taxon>
    </lineage>
</organism>
<evidence type="ECO:0000256" key="2">
    <source>
        <dbReference type="ARBA" id="ARBA00023125"/>
    </source>
</evidence>
<comment type="caution">
    <text evidence="6">The sequence shown here is derived from an EMBL/GenBank/DDBJ whole genome shotgun (WGS) entry which is preliminary data.</text>
</comment>
<proteinExistence type="predicted"/>
<evidence type="ECO:0000256" key="1">
    <source>
        <dbReference type="ARBA" id="ARBA00023015"/>
    </source>
</evidence>
<dbReference type="AlphaFoldDB" id="A0A8J3GRH9"/>
<dbReference type="Pfam" id="PF00440">
    <property type="entry name" value="TetR_N"/>
    <property type="match status" value="1"/>
</dbReference>
<dbReference type="GO" id="GO:0000976">
    <property type="term" value="F:transcription cis-regulatory region binding"/>
    <property type="evidence" value="ECO:0007669"/>
    <property type="project" value="TreeGrafter"/>
</dbReference>
<name>A0A8J3GRH9_9MICO</name>
<feature type="DNA-binding region" description="H-T-H motif" evidence="4">
    <location>
        <begin position="39"/>
        <end position="58"/>
    </location>
</feature>
<sequence>MPTSPSVRPPRQDRTRESWQRVLDTGLDLLVSGGWDALTVSEVCRRCGISAPSLYARVDGKVGLFYAVYEYGMERVAATQARVVSTVRPEDGLETAARHAVEAMLNVFQAHEGLLRAVIIRASVDEELRRRGGLESRAAIRGLMERIPGRRAAVEAVGRTVFAECVVRIIYGVEFFTGQPESSAQFVDRLTALVVATVAVAGSAVDGEEWPVALGG</sequence>
<keyword evidence="7" id="KW-1185">Reference proteome</keyword>
<dbReference type="SUPFAM" id="SSF46689">
    <property type="entry name" value="Homeodomain-like"/>
    <property type="match status" value="1"/>
</dbReference>
<dbReference type="InterPro" id="IPR050109">
    <property type="entry name" value="HTH-type_TetR-like_transc_reg"/>
</dbReference>